<evidence type="ECO:0000259" key="1">
    <source>
        <dbReference type="PROSITE" id="PS51746"/>
    </source>
</evidence>
<evidence type="ECO:0000313" key="2">
    <source>
        <dbReference type="EMBL" id="OVA11738.1"/>
    </source>
</evidence>
<dbReference type="Pfam" id="PF00481">
    <property type="entry name" value="PP2C"/>
    <property type="match status" value="1"/>
</dbReference>
<dbReference type="InterPro" id="IPR036457">
    <property type="entry name" value="PPM-type-like_dom_sf"/>
</dbReference>
<dbReference type="AlphaFoldDB" id="A0A200QML2"/>
<proteinExistence type="predicted"/>
<organism evidence="2 3">
    <name type="scientific">Macleaya cordata</name>
    <name type="common">Five-seeded plume-poppy</name>
    <name type="synonym">Bocconia cordata</name>
    <dbReference type="NCBI Taxonomy" id="56857"/>
    <lineage>
        <taxon>Eukaryota</taxon>
        <taxon>Viridiplantae</taxon>
        <taxon>Streptophyta</taxon>
        <taxon>Embryophyta</taxon>
        <taxon>Tracheophyta</taxon>
        <taxon>Spermatophyta</taxon>
        <taxon>Magnoliopsida</taxon>
        <taxon>Ranunculales</taxon>
        <taxon>Papaveraceae</taxon>
        <taxon>Papaveroideae</taxon>
        <taxon>Macleaya</taxon>
    </lineage>
</organism>
<keyword evidence="3" id="KW-1185">Reference proteome</keyword>
<feature type="domain" description="PPM-type phosphatase" evidence="1">
    <location>
        <begin position="39"/>
        <end position="339"/>
    </location>
</feature>
<dbReference type="PROSITE" id="PS51746">
    <property type="entry name" value="PPM_2"/>
    <property type="match status" value="1"/>
</dbReference>
<dbReference type="OMA" id="VWAADSE"/>
<gene>
    <name evidence="2" type="ORF">BVC80_41g28</name>
</gene>
<dbReference type="OrthoDB" id="10264738at2759"/>
<evidence type="ECO:0000313" key="3">
    <source>
        <dbReference type="Proteomes" id="UP000195402"/>
    </source>
</evidence>
<dbReference type="SUPFAM" id="SSF81606">
    <property type="entry name" value="PP2C-like"/>
    <property type="match status" value="1"/>
</dbReference>
<dbReference type="STRING" id="56857.A0A200QML2"/>
<dbReference type="Gene3D" id="3.60.40.10">
    <property type="entry name" value="PPM-type phosphatase domain"/>
    <property type="match status" value="1"/>
</dbReference>
<accession>A0A200QML2</accession>
<dbReference type="InParanoid" id="A0A200QML2"/>
<dbReference type="InterPro" id="IPR001932">
    <property type="entry name" value="PPM-type_phosphatase-like_dom"/>
</dbReference>
<protein>
    <submittedName>
        <fullName evidence="2">Protein phosphatase 2C (PP2C)-like domain</fullName>
    </submittedName>
</protein>
<dbReference type="FunCoup" id="A0A200QML2">
    <property type="interactions" value="316"/>
</dbReference>
<reference evidence="2 3" key="1">
    <citation type="journal article" date="2017" name="Mol. Plant">
        <title>The Genome of Medicinal Plant Macleaya cordata Provides New Insights into Benzylisoquinoline Alkaloids Metabolism.</title>
        <authorList>
            <person name="Liu X."/>
            <person name="Liu Y."/>
            <person name="Huang P."/>
            <person name="Ma Y."/>
            <person name="Qing Z."/>
            <person name="Tang Q."/>
            <person name="Cao H."/>
            <person name="Cheng P."/>
            <person name="Zheng Y."/>
            <person name="Yuan Z."/>
            <person name="Zhou Y."/>
            <person name="Liu J."/>
            <person name="Tang Z."/>
            <person name="Zhuo Y."/>
            <person name="Zhang Y."/>
            <person name="Yu L."/>
            <person name="Huang J."/>
            <person name="Yang P."/>
            <person name="Peng Q."/>
            <person name="Zhang J."/>
            <person name="Jiang W."/>
            <person name="Zhang Z."/>
            <person name="Lin K."/>
            <person name="Ro D.K."/>
            <person name="Chen X."/>
            <person name="Xiong X."/>
            <person name="Shang Y."/>
            <person name="Huang S."/>
            <person name="Zeng J."/>
        </authorList>
    </citation>
    <scope>NUCLEOTIDE SEQUENCE [LARGE SCALE GENOMIC DNA]</scope>
    <source>
        <strain evidence="3">cv. BLH2017</strain>
        <tissue evidence="2">Root</tissue>
    </source>
</reference>
<dbReference type="Proteomes" id="UP000195402">
    <property type="component" value="Unassembled WGS sequence"/>
</dbReference>
<dbReference type="GO" id="GO:0004722">
    <property type="term" value="F:protein serine/threonine phosphatase activity"/>
    <property type="evidence" value="ECO:0007669"/>
    <property type="project" value="InterPro"/>
</dbReference>
<dbReference type="InterPro" id="IPR015655">
    <property type="entry name" value="PP2C"/>
</dbReference>
<comment type="caution">
    <text evidence="2">The sequence shown here is derived from an EMBL/GenBank/DDBJ whole genome shotgun (WGS) entry which is preliminary data.</text>
</comment>
<sequence length="342" mass="37507">MGICMSVASSDIQETKEVINHDQNNAIFIDSIPNRFPRLGSVYSQQGSKGLNQDAAIICQGFGMEDGAFCGVFDGHGQNGQIASKLVRNGLPALLLDQKNALSSLNSVSNEDDYVEDEGRILDGELVSNSIFDEWRKACIGAYKVMDKELKLQENLDCSCSGTTAVTIIKQGQDLIIANLGDSRAVLGTTSDDGELMAVQLTTDLKPGIPEEAERIRKSNGRIFALKDEAHIERVWLPNEDYPGLAMARAFGDFELKDYGIIAIPQISYRRLNNKDKFLVLASDGVWDVLSNNQVVTIVASAKREDLAAKAVVDAAVASWKRKYPFSKMDDCTVACLFLQER</sequence>
<name>A0A200QML2_MACCD</name>
<dbReference type="PANTHER" id="PTHR47992">
    <property type="entry name" value="PROTEIN PHOSPHATASE"/>
    <property type="match status" value="1"/>
</dbReference>
<dbReference type="CDD" id="cd00143">
    <property type="entry name" value="PP2Cc"/>
    <property type="match status" value="1"/>
</dbReference>
<dbReference type="SMART" id="SM00332">
    <property type="entry name" value="PP2Cc"/>
    <property type="match status" value="1"/>
</dbReference>
<dbReference type="EMBL" id="MVGT01001547">
    <property type="protein sequence ID" value="OVA11738.1"/>
    <property type="molecule type" value="Genomic_DNA"/>
</dbReference>